<reference evidence="1 2" key="1">
    <citation type="submission" date="2019-02" db="EMBL/GenBank/DDBJ databases">
        <title>Deep-cultivation of Planctomycetes and their phenomic and genomic characterization uncovers novel biology.</title>
        <authorList>
            <person name="Wiegand S."/>
            <person name="Jogler M."/>
            <person name="Boedeker C."/>
            <person name="Pinto D."/>
            <person name="Vollmers J."/>
            <person name="Rivas-Marin E."/>
            <person name="Kohn T."/>
            <person name="Peeters S.H."/>
            <person name="Heuer A."/>
            <person name="Rast P."/>
            <person name="Oberbeckmann S."/>
            <person name="Bunk B."/>
            <person name="Jeske O."/>
            <person name="Meyerdierks A."/>
            <person name="Storesund J.E."/>
            <person name="Kallscheuer N."/>
            <person name="Luecker S."/>
            <person name="Lage O.M."/>
            <person name="Pohl T."/>
            <person name="Merkel B.J."/>
            <person name="Hornburger P."/>
            <person name="Mueller R.-W."/>
            <person name="Bruemmer F."/>
            <person name="Labrenz M."/>
            <person name="Spormann A.M."/>
            <person name="Op den Camp H."/>
            <person name="Overmann J."/>
            <person name="Amann R."/>
            <person name="Jetten M.S.M."/>
            <person name="Mascher T."/>
            <person name="Medema M.H."/>
            <person name="Devos D.P."/>
            <person name="Kaster A.-K."/>
            <person name="Ovreas L."/>
            <person name="Rohde M."/>
            <person name="Galperin M.Y."/>
            <person name="Jogler C."/>
        </authorList>
    </citation>
    <scope>NUCLEOTIDE SEQUENCE [LARGE SCALE GENOMIC DNA]</scope>
    <source>
        <strain evidence="1 2">Pan189</strain>
    </source>
</reference>
<evidence type="ECO:0000313" key="1">
    <source>
        <dbReference type="EMBL" id="QDT39038.1"/>
    </source>
</evidence>
<dbReference type="Proteomes" id="UP000317318">
    <property type="component" value="Chromosome"/>
</dbReference>
<sequence length="117" mass="12803">MTHTNLVLKSSNIIFAIASVSALLGCVLDHGSGAASKGDLAEELRYVEEGAIYSDCIEKMKLSGFDLEEHIEGEQKTAVLTRTQRVSLTIKVWHCVKIRATNNSIESVDFDVNHIGL</sequence>
<accession>A0A517R572</accession>
<name>A0A517R572_9PLAN</name>
<dbReference type="RefSeq" id="WP_145365182.1">
    <property type="nucleotide sequence ID" value="NZ_CP036268.1"/>
</dbReference>
<dbReference type="KEGG" id="svp:Pan189_34390"/>
<dbReference type="AlphaFoldDB" id="A0A517R572"/>
<proteinExistence type="predicted"/>
<gene>
    <name evidence="1" type="ORF">Pan189_34390</name>
</gene>
<keyword evidence="2" id="KW-1185">Reference proteome</keyword>
<organism evidence="1 2">
    <name type="scientific">Stratiformator vulcanicus</name>
    <dbReference type="NCBI Taxonomy" id="2527980"/>
    <lineage>
        <taxon>Bacteria</taxon>
        <taxon>Pseudomonadati</taxon>
        <taxon>Planctomycetota</taxon>
        <taxon>Planctomycetia</taxon>
        <taxon>Planctomycetales</taxon>
        <taxon>Planctomycetaceae</taxon>
        <taxon>Stratiformator</taxon>
    </lineage>
</organism>
<evidence type="ECO:0000313" key="2">
    <source>
        <dbReference type="Proteomes" id="UP000317318"/>
    </source>
</evidence>
<dbReference type="EMBL" id="CP036268">
    <property type="protein sequence ID" value="QDT39038.1"/>
    <property type="molecule type" value="Genomic_DNA"/>
</dbReference>
<protein>
    <submittedName>
        <fullName evidence="1">Uncharacterized protein</fullName>
    </submittedName>
</protein>